<keyword evidence="6 10" id="KW-0133">Cell shape</keyword>
<dbReference type="RefSeq" id="WP_125012720.1">
    <property type="nucleotide sequence ID" value="NZ_RQVR01000009.1"/>
</dbReference>
<dbReference type="InterPro" id="IPR036615">
    <property type="entry name" value="Mur_ligase_C_dom_sf"/>
</dbReference>
<dbReference type="Pfam" id="PF01225">
    <property type="entry name" value="Mur_ligase"/>
    <property type="match status" value="1"/>
</dbReference>
<keyword evidence="2 10" id="KW-0436">Ligase</keyword>
<dbReference type="HAMAP" id="MF_02019">
    <property type="entry name" value="MurF"/>
    <property type="match status" value="1"/>
</dbReference>
<dbReference type="EMBL" id="RQVR01000009">
    <property type="protein sequence ID" value="RRJ91037.1"/>
    <property type="molecule type" value="Genomic_DNA"/>
</dbReference>
<evidence type="ECO:0000256" key="3">
    <source>
        <dbReference type="ARBA" id="ARBA00022618"/>
    </source>
</evidence>
<evidence type="ECO:0000256" key="9">
    <source>
        <dbReference type="ARBA" id="ARBA00023316"/>
    </source>
</evidence>
<dbReference type="InterPro" id="IPR013221">
    <property type="entry name" value="Mur_ligase_cen"/>
</dbReference>
<keyword evidence="4 10" id="KW-0547">Nucleotide-binding</keyword>
<dbReference type="Pfam" id="PF02875">
    <property type="entry name" value="Mur_ligase_C"/>
    <property type="match status" value="1"/>
</dbReference>
<feature type="binding site" evidence="10">
    <location>
        <begin position="97"/>
        <end position="103"/>
    </location>
    <ligand>
        <name>ATP</name>
        <dbReference type="ChEBI" id="CHEBI:30616"/>
    </ligand>
</feature>
<dbReference type="GO" id="GO:0005737">
    <property type="term" value="C:cytoplasm"/>
    <property type="evidence" value="ECO:0007669"/>
    <property type="project" value="UniProtKB-SubCell"/>
</dbReference>
<evidence type="ECO:0000259" key="14">
    <source>
        <dbReference type="Pfam" id="PF08245"/>
    </source>
</evidence>
<evidence type="ECO:0000256" key="7">
    <source>
        <dbReference type="ARBA" id="ARBA00022984"/>
    </source>
</evidence>
<dbReference type="SUPFAM" id="SSF53623">
    <property type="entry name" value="MurD-like peptide ligases, catalytic domain"/>
    <property type="match status" value="1"/>
</dbReference>
<sequence length="427" mass="48531">MEIKNIHNLFLSCNSVSIDTRKIENNSMFFAITGERFDANTFAEEALKKGASFVIIDNQDYFIDERTILVEDSLRALQELSKFHRNYLKLPIVALTGSNGKTTTKELINVVLSKKYNTKATVGNLNNHIGVPLTLLSFTSKTEIGIVEMGANHQKEIEFLCEIAQPDFGYITNFGKAHLEGFGGTEGVIKGKSEMYQFLSENNKFVFVNLDDTIQREKTEKNLRITFSQTDKNASVLINEIKANPFVEITYDGIKVKSNLIGLYNANNINAAITIGKYFKVSNEEIKEAIESYIPENNRSQMLVKNSNEIILDAYNANPSSMEVAIKNFLQLEKENKIAVLGDMFELGEESFEEHKHIVSLLENEPEVKTYFVGSQFYANKMDSEFVFFHETFEDFSNFIKEEKLQNQLILIKGSRGMALERTLELL</sequence>
<protein>
    <recommendedName>
        <fullName evidence="10 11">UDP-N-acetylmuramoyl-tripeptide--D-alanyl-D-alanine ligase</fullName>
        <ecNumber evidence="10 11">6.3.2.10</ecNumber>
    </recommendedName>
    <alternativeName>
        <fullName evidence="10">D-alanyl-D-alanine-adding enzyme</fullName>
    </alternativeName>
</protein>
<dbReference type="SUPFAM" id="SSF63418">
    <property type="entry name" value="MurE/MurF N-terminal domain"/>
    <property type="match status" value="1"/>
</dbReference>
<keyword evidence="7 10" id="KW-0573">Peptidoglycan synthesis</keyword>
<dbReference type="GO" id="GO:0047480">
    <property type="term" value="F:UDP-N-acetylmuramoyl-tripeptide-D-alanyl-D-alanine ligase activity"/>
    <property type="evidence" value="ECO:0007669"/>
    <property type="project" value="UniProtKB-UniRule"/>
</dbReference>
<dbReference type="Gene3D" id="3.90.190.20">
    <property type="entry name" value="Mur ligase, C-terminal domain"/>
    <property type="match status" value="1"/>
</dbReference>
<evidence type="ECO:0000256" key="10">
    <source>
        <dbReference type="HAMAP-Rule" id="MF_02019"/>
    </source>
</evidence>
<dbReference type="AlphaFoldDB" id="A0A3P3W9N8"/>
<comment type="catalytic activity">
    <reaction evidence="10 11">
        <text>D-alanyl-D-alanine + UDP-N-acetyl-alpha-D-muramoyl-L-alanyl-gamma-D-glutamyl-meso-2,6-diaminopimelate + ATP = UDP-N-acetyl-alpha-D-muramoyl-L-alanyl-gamma-D-glutamyl-meso-2,6-diaminopimeloyl-D-alanyl-D-alanine + ADP + phosphate + H(+)</text>
        <dbReference type="Rhea" id="RHEA:28374"/>
        <dbReference type="ChEBI" id="CHEBI:15378"/>
        <dbReference type="ChEBI" id="CHEBI:30616"/>
        <dbReference type="ChEBI" id="CHEBI:43474"/>
        <dbReference type="ChEBI" id="CHEBI:57822"/>
        <dbReference type="ChEBI" id="CHEBI:61386"/>
        <dbReference type="ChEBI" id="CHEBI:83905"/>
        <dbReference type="ChEBI" id="CHEBI:456216"/>
        <dbReference type="EC" id="6.3.2.10"/>
    </reaction>
</comment>
<evidence type="ECO:0000256" key="5">
    <source>
        <dbReference type="ARBA" id="ARBA00022840"/>
    </source>
</evidence>
<feature type="domain" description="Mur ligase central" evidence="14">
    <location>
        <begin position="96"/>
        <end position="275"/>
    </location>
</feature>
<dbReference type="NCBIfam" id="TIGR01143">
    <property type="entry name" value="murF"/>
    <property type="match status" value="1"/>
</dbReference>
<dbReference type="Pfam" id="PF08245">
    <property type="entry name" value="Mur_ligase_M"/>
    <property type="match status" value="1"/>
</dbReference>
<gene>
    <name evidence="10 15" type="primary">murF</name>
    <name evidence="15" type="ORF">EG849_08835</name>
</gene>
<evidence type="ECO:0000256" key="11">
    <source>
        <dbReference type="RuleBase" id="RU004136"/>
    </source>
</evidence>
<keyword evidence="5 10" id="KW-0067">ATP-binding</keyword>
<organism evidence="15 16">
    <name type="scientific">Flavobacterium macacae</name>
    <dbReference type="NCBI Taxonomy" id="2488993"/>
    <lineage>
        <taxon>Bacteria</taxon>
        <taxon>Pseudomonadati</taxon>
        <taxon>Bacteroidota</taxon>
        <taxon>Flavobacteriia</taxon>
        <taxon>Flavobacteriales</taxon>
        <taxon>Flavobacteriaceae</taxon>
        <taxon>Flavobacterium</taxon>
    </lineage>
</organism>
<reference evidence="15 16" key="1">
    <citation type="submission" date="2018-11" db="EMBL/GenBank/DDBJ databases">
        <title>Flavobacterium sp. nov., YIM 102600 draft genome.</title>
        <authorList>
            <person name="Li G."/>
            <person name="Jiang Y."/>
        </authorList>
    </citation>
    <scope>NUCLEOTIDE SEQUENCE [LARGE SCALE GENOMIC DNA]</scope>
    <source>
        <strain evidence="15 16">YIM 102600</strain>
    </source>
</reference>
<dbReference type="SUPFAM" id="SSF53244">
    <property type="entry name" value="MurD-like peptide ligases, peptide-binding domain"/>
    <property type="match status" value="1"/>
</dbReference>
<evidence type="ECO:0000256" key="4">
    <source>
        <dbReference type="ARBA" id="ARBA00022741"/>
    </source>
</evidence>
<dbReference type="InterPro" id="IPR005863">
    <property type="entry name" value="UDP-N-AcMur_synth"/>
</dbReference>
<keyword evidence="9 10" id="KW-0961">Cell wall biogenesis/degradation</keyword>
<evidence type="ECO:0000256" key="2">
    <source>
        <dbReference type="ARBA" id="ARBA00022598"/>
    </source>
</evidence>
<dbReference type="InterPro" id="IPR051046">
    <property type="entry name" value="MurCDEF_CellWall_CoF430Synth"/>
</dbReference>
<comment type="subcellular location">
    <subcellularLocation>
        <location evidence="10 11">Cytoplasm</location>
    </subcellularLocation>
</comment>
<accession>A0A3P3W9N8</accession>
<dbReference type="InterPro" id="IPR036565">
    <property type="entry name" value="Mur-like_cat_sf"/>
</dbReference>
<dbReference type="GO" id="GO:0009252">
    <property type="term" value="P:peptidoglycan biosynthetic process"/>
    <property type="evidence" value="ECO:0007669"/>
    <property type="project" value="UniProtKB-UniRule"/>
</dbReference>
<evidence type="ECO:0000313" key="15">
    <source>
        <dbReference type="EMBL" id="RRJ91037.1"/>
    </source>
</evidence>
<dbReference type="Gene3D" id="3.40.1190.10">
    <property type="entry name" value="Mur-like, catalytic domain"/>
    <property type="match status" value="1"/>
</dbReference>
<evidence type="ECO:0000256" key="8">
    <source>
        <dbReference type="ARBA" id="ARBA00023306"/>
    </source>
</evidence>
<dbReference type="GO" id="GO:0005524">
    <property type="term" value="F:ATP binding"/>
    <property type="evidence" value="ECO:0007669"/>
    <property type="project" value="UniProtKB-UniRule"/>
</dbReference>
<keyword evidence="1 10" id="KW-0963">Cytoplasm</keyword>
<dbReference type="InterPro" id="IPR000713">
    <property type="entry name" value="Mur_ligase_N"/>
</dbReference>
<feature type="domain" description="Mur ligase N-terminal catalytic" evidence="12">
    <location>
        <begin position="15"/>
        <end position="82"/>
    </location>
</feature>
<keyword evidence="3 10" id="KW-0132">Cell division</keyword>
<feature type="domain" description="Mur ligase C-terminal" evidence="13">
    <location>
        <begin position="299"/>
        <end position="416"/>
    </location>
</feature>
<dbReference type="InterPro" id="IPR035911">
    <property type="entry name" value="MurE/MurF_N"/>
</dbReference>
<proteinExistence type="inferred from homology"/>
<comment type="pathway">
    <text evidence="10 11">Cell wall biogenesis; peptidoglycan biosynthesis.</text>
</comment>
<dbReference type="GO" id="GO:0071555">
    <property type="term" value="P:cell wall organization"/>
    <property type="evidence" value="ECO:0007669"/>
    <property type="project" value="UniProtKB-KW"/>
</dbReference>
<dbReference type="PANTHER" id="PTHR43024:SF1">
    <property type="entry name" value="UDP-N-ACETYLMURAMOYL-TRIPEPTIDE--D-ALANYL-D-ALANINE LIGASE"/>
    <property type="match status" value="1"/>
</dbReference>
<dbReference type="EC" id="6.3.2.10" evidence="10 11"/>
<dbReference type="Gene3D" id="3.40.1390.10">
    <property type="entry name" value="MurE/MurF, N-terminal domain"/>
    <property type="match status" value="1"/>
</dbReference>
<comment type="function">
    <text evidence="10 11">Involved in cell wall formation. Catalyzes the final step in the synthesis of UDP-N-acetylmuramoyl-pentapeptide, the precursor of murein.</text>
</comment>
<dbReference type="Proteomes" id="UP000271937">
    <property type="component" value="Unassembled WGS sequence"/>
</dbReference>
<name>A0A3P3W9N8_9FLAO</name>
<comment type="caution">
    <text evidence="15">The sequence shown here is derived from an EMBL/GenBank/DDBJ whole genome shotgun (WGS) entry which is preliminary data.</text>
</comment>
<dbReference type="GO" id="GO:0008766">
    <property type="term" value="F:UDP-N-acetylmuramoylalanyl-D-glutamyl-2,6-diaminopimelate-D-alanyl-D-alanine ligase activity"/>
    <property type="evidence" value="ECO:0007669"/>
    <property type="project" value="RHEA"/>
</dbReference>
<comment type="similarity">
    <text evidence="10">Belongs to the MurCDEF family. MurF subfamily.</text>
</comment>
<evidence type="ECO:0000256" key="6">
    <source>
        <dbReference type="ARBA" id="ARBA00022960"/>
    </source>
</evidence>
<dbReference type="OrthoDB" id="9801978at2"/>
<evidence type="ECO:0000256" key="1">
    <source>
        <dbReference type="ARBA" id="ARBA00022490"/>
    </source>
</evidence>
<keyword evidence="8 10" id="KW-0131">Cell cycle</keyword>
<evidence type="ECO:0000313" key="16">
    <source>
        <dbReference type="Proteomes" id="UP000271937"/>
    </source>
</evidence>
<evidence type="ECO:0000259" key="13">
    <source>
        <dbReference type="Pfam" id="PF02875"/>
    </source>
</evidence>
<dbReference type="GO" id="GO:0008360">
    <property type="term" value="P:regulation of cell shape"/>
    <property type="evidence" value="ECO:0007669"/>
    <property type="project" value="UniProtKB-KW"/>
</dbReference>
<evidence type="ECO:0000259" key="12">
    <source>
        <dbReference type="Pfam" id="PF01225"/>
    </source>
</evidence>
<dbReference type="PANTHER" id="PTHR43024">
    <property type="entry name" value="UDP-N-ACETYLMURAMOYL-TRIPEPTIDE--D-ALANYL-D-ALANINE LIGASE"/>
    <property type="match status" value="1"/>
</dbReference>
<keyword evidence="16" id="KW-1185">Reference proteome</keyword>
<dbReference type="InterPro" id="IPR004101">
    <property type="entry name" value="Mur_ligase_C"/>
</dbReference>
<dbReference type="GO" id="GO:0051301">
    <property type="term" value="P:cell division"/>
    <property type="evidence" value="ECO:0007669"/>
    <property type="project" value="UniProtKB-KW"/>
</dbReference>
<dbReference type="UniPathway" id="UPA00219"/>